<sequence>MAGTCGSTVYLSIPCNKFTICTAKPLLSVSSSISISSRSKLTRRKNHLRIKILKTLTKPPPFTISPIPPQSESSTPIVSPEISGPSGVETEVLFPAESCPSSTATDGESRLSGSSNAASLFNFDVAKFSWGSFVRLGAYLLAVFAFQTICTVWVLEYGSSIKEDKNSDEDLSVRRRSGREVLLNGNERIVLGNFGSETNKLVYLEEAKVREKIEEIRWMARAARIEEKNKISDDFEEDDMEGRNAISRARIGIEKEVDARLVKLEKRLNSAKEKIPDSPVNYLLQSENVEDAVERNGFNGEQRNKSLIFNKKLKYRNSSSDRMKKPKGFQGFVSNGKKSGSNEGTIVEYATFVGGNMGVKDTEKRVDKKTKDSVSEMFEDDGTNFASNGSVLPRKNNRMNLDLGNKVSSSKNKPSNGVVQETSSVEISKSQNLKDVMEKISSVSSNNSVGKKSKAVEDRGKQSNKKADLWWLNLPYVLVIFMNRGSDGGELEGLFALKIPSKTQDIEESTYTVAFEDHVDANNFCYLLESFFEELENFTTDVVPLPTKELEKVIKSHKSKMIVVKKGQLQLYAGQPFADVEMALHTLVKRNENVISLHSS</sequence>
<evidence type="ECO:0000256" key="2">
    <source>
        <dbReference type="SAM" id="Phobius"/>
    </source>
</evidence>
<keyword evidence="4" id="KW-1185">Reference proteome</keyword>
<reference evidence="3 4" key="1">
    <citation type="submission" date="2024-03" db="EMBL/GenBank/DDBJ databases">
        <authorList>
            <person name="Gkanogiannis A."/>
            <person name="Becerra Lopez-Lavalle L."/>
        </authorList>
    </citation>
    <scope>NUCLEOTIDE SEQUENCE [LARGE SCALE GENOMIC DNA]</scope>
</reference>
<name>A0ABP0ZB17_9ROSI</name>
<keyword evidence="2" id="KW-0812">Transmembrane</keyword>
<dbReference type="PANTHER" id="PTHR34962:SF3">
    <property type="entry name" value="ABC SUBFAMILY C PROTEIN"/>
    <property type="match status" value="1"/>
</dbReference>
<feature type="compositionally biased region" description="Low complexity" evidence="1">
    <location>
        <begin position="441"/>
        <end position="450"/>
    </location>
</feature>
<accession>A0ABP0ZB17</accession>
<keyword evidence="2" id="KW-0472">Membrane</keyword>
<evidence type="ECO:0000313" key="3">
    <source>
        <dbReference type="EMBL" id="CAK9328990.1"/>
    </source>
</evidence>
<proteinExistence type="predicted"/>
<dbReference type="InterPro" id="IPR021503">
    <property type="entry name" value="DUF3110"/>
</dbReference>
<protein>
    <submittedName>
        <fullName evidence="3">Uncharacterized protein</fullName>
    </submittedName>
</protein>
<gene>
    <name evidence="3" type="ORF">CITCOLO1_LOCUS21425</name>
</gene>
<feature type="compositionally biased region" description="Low complexity" evidence="1">
    <location>
        <begin position="404"/>
        <end position="419"/>
    </location>
</feature>
<dbReference type="Pfam" id="PF11360">
    <property type="entry name" value="DUF3110"/>
    <property type="match status" value="1"/>
</dbReference>
<evidence type="ECO:0000313" key="4">
    <source>
        <dbReference type="Proteomes" id="UP001642487"/>
    </source>
</evidence>
<dbReference type="PANTHER" id="PTHR34962">
    <property type="entry name" value="EMBRYO DEFECTIVE 1703-RELATED"/>
    <property type="match status" value="1"/>
</dbReference>
<evidence type="ECO:0000256" key="1">
    <source>
        <dbReference type="SAM" id="MobiDB-lite"/>
    </source>
</evidence>
<feature type="region of interest" description="Disordered" evidence="1">
    <location>
        <begin position="385"/>
        <end position="426"/>
    </location>
</feature>
<feature type="transmembrane region" description="Helical" evidence="2">
    <location>
        <begin position="136"/>
        <end position="155"/>
    </location>
</feature>
<feature type="region of interest" description="Disordered" evidence="1">
    <location>
        <begin position="441"/>
        <end position="460"/>
    </location>
</feature>
<organism evidence="3 4">
    <name type="scientific">Citrullus colocynthis</name>
    <name type="common">colocynth</name>
    <dbReference type="NCBI Taxonomy" id="252529"/>
    <lineage>
        <taxon>Eukaryota</taxon>
        <taxon>Viridiplantae</taxon>
        <taxon>Streptophyta</taxon>
        <taxon>Embryophyta</taxon>
        <taxon>Tracheophyta</taxon>
        <taxon>Spermatophyta</taxon>
        <taxon>Magnoliopsida</taxon>
        <taxon>eudicotyledons</taxon>
        <taxon>Gunneridae</taxon>
        <taxon>Pentapetalae</taxon>
        <taxon>rosids</taxon>
        <taxon>fabids</taxon>
        <taxon>Cucurbitales</taxon>
        <taxon>Cucurbitaceae</taxon>
        <taxon>Benincaseae</taxon>
        <taxon>Citrullus</taxon>
    </lineage>
</organism>
<keyword evidence="2" id="KW-1133">Transmembrane helix</keyword>
<dbReference type="Proteomes" id="UP001642487">
    <property type="component" value="Chromosome 9"/>
</dbReference>
<feature type="region of interest" description="Disordered" evidence="1">
    <location>
        <begin position="61"/>
        <end position="83"/>
    </location>
</feature>
<dbReference type="EMBL" id="OZ021743">
    <property type="protein sequence ID" value="CAK9328990.1"/>
    <property type="molecule type" value="Genomic_DNA"/>
</dbReference>